<keyword evidence="13" id="KW-1185">Reference proteome</keyword>
<dbReference type="Proteomes" id="UP000233551">
    <property type="component" value="Unassembled WGS sequence"/>
</dbReference>
<keyword evidence="5" id="KW-0808">Transferase</keyword>
<dbReference type="GO" id="GO:0006749">
    <property type="term" value="P:glutathione metabolic process"/>
    <property type="evidence" value="ECO:0007669"/>
    <property type="project" value="InterPro"/>
</dbReference>
<dbReference type="SFLD" id="SFLDG00358">
    <property type="entry name" value="Main_(cytGST)"/>
    <property type="match status" value="1"/>
</dbReference>
<reference evidence="11 13" key="3">
    <citation type="submission" date="2017-11" db="EMBL/GenBank/DDBJ databases">
        <title>De-novo sequencing of pomegranate (Punica granatum L.) genome.</title>
        <authorList>
            <person name="Akparov Z."/>
            <person name="Amiraslanov A."/>
            <person name="Hajiyeva S."/>
            <person name="Abbasov M."/>
            <person name="Kaur K."/>
            <person name="Hamwieh A."/>
            <person name="Solovyev V."/>
            <person name="Salamov A."/>
            <person name="Braich B."/>
            <person name="Kosarev P."/>
            <person name="Mahmoud A."/>
            <person name="Hajiyev E."/>
            <person name="Babayeva S."/>
            <person name="Izzatullayeva V."/>
            <person name="Mammadov A."/>
            <person name="Mammadov A."/>
            <person name="Sharifova S."/>
            <person name="Ojaghi J."/>
            <person name="Eynullazada K."/>
            <person name="Bayramov B."/>
            <person name="Abdulazimova A."/>
            <person name="Shahmuradov I."/>
        </authorList>
    </citation>
    <scope>NUCLEOTIDE SEQUENCE [LARGE SCALE GENOMIC DNA]</scope>
    <source>
        <strain evidence="11">AG2017</strain>
        <strain evidence="13">cv. AG2017</strain>
        <tissue evidence="11">Leaf</tissue>
    </source>
</reference>
<dbReference type="AlphaFoldDB" id="A0A218WJL5"/>
<keyword evidence="4" id="KW-0216">Detoxification</keyword>
<dbReference type="InterPro" id="IPR045074">
    <property type="entry name" value="GST_C_Tau"/>
</dbReference>
<dbReference type="InterPro" id="IPR004045">
    <property type="entry name" value="Glutathione_S-Trfase_N"/>
</dbReference>
<proteinExistence type="inferred from homology"/>
<dbReference type="EC" id="2.5.1.18" evidence="2"/>
<dbReference type="PROSITE" id="PS50405">
    <property type="entry name" value="GST_CTER"/>
    <property type="match status" value="1"/>
</dbReference>
<dbReference type="PANTHER" id="PTHR11260">
    <property type="entry name" value="GLUTATHIONE S-TRANSFERASE, GST, SUPERFAMILY, GST DOMAIN CONTAINING"/>
    <property type="match status" value="1"/>
</dbReference>
<dbReference type="GO" id="GO:0009407">
    <property type="term" value="P:toxin catabolic process"/>
    <property type="evidence" value="ECO:0007669"/>
    <property type="project" value="UniProtKB-ARBA"/>
</dbReference>
<evidence type="ECO:0000256" key="1">
    <source>
        <dbReference type="ARBA" id="ARBA00004514"/>
    </source>
</evidence>
<evidence type="ECO:0000313" key="12">
    <source>
        <dbReference type="Proteomes" id="UP000197138"/>
    </source>
</evidence>
<sequence>MAEEEVRLFRTWSSPFALRAIWALELKGVPYENIFENLSSKSQLLLQYNPVHGKVPVLVHNGRAVCESLVVVEYIDETWTQNPLLPEDPLERATARFWAKFGDDKVMQSIWDLVQKGREEQEAGLAQAIESLQPLEEILKGKKFFGGEKIGFLDIALGWLSNLVPVFHEITGLKLIEEERFPLLSAWMKDFSGFPTIRETLPPHDKLVTKFRAQLEALRAKSRSQQ</sequence>
<feature type="domain" description="GST C-terminal" evidence="9">
    <location>
        <begin position="88"/>
        <end position="211"/>
    </location>
</feature>
<gene>
    <name evidence="10" type="ORF">CDL15_Pgr013117</name>
    <name evidence="11" type="ORF">CRG98_049945</name>
</gene>
<dbReference type="SFLD" id="SFLDG01152">
    <property type="entry name" value="Main.3:_Omega-_and_Tau-like"/>
    <property type="match status" value="1"/>
</dbReference>
<organism evidence="10 12">
    <name type="scientific">Punica granatum</name>
    <name type="common">Pomegranate</name>
    <dbReference type="NCBI Taxonomy" id="22663"/>
    <lineage>
        <taxon>Eukaryota</taxon>
        <taxon>Viridiplantae</taxon>
        <taxon>Streptophyta</taxon>
        <taxon>Embryophyta</taxon>
        <taxon>Tracheophyta</taxon>
        <taxon>Spermatophyta</taxon>
        <taxon>Magnoliopsida</taxon>
        <taxon>eudicotyledons</taxon>
        <taxon>Gunneridae</taxon>
        <taxon>Pentapetalae</taxon>
        <taxon>rosids</taxon>
        <taxon>malvids</taxon>
        <taxon>Myrtales</taxon>
        <taxon>Lythraceae</taxon>
        <taxon>Punica</taxon>
    </lineage>
</organism>
<dbReference type="PROSITE" id="PS50404">
    <property type="entry name" value="GST_NTER"/>
    <property type="match status" value="1"/>
</dbReference>
<dbReference type="STRING" id="22663.A0A218WJL5"/>
<dbReference type="FunFam" id="3.40.30.10:FF:000014">
    <property type="entry name" value="Tau class glutathione S-transferase"/>
    <property type="match status" value="1"/>
</dbReference>
<dbReference type="OrthoDB" id="4951845at2759"/>
<evidence type="ECO:0000313" key="10">
    <source>
        <dbReference type="EMBL" id="OWM72649.1"/>
    </source>
</evidence>
<evidence type="ECO:0000313" key="11">
    <source>
        <dbReference type="EMBL" id="PKH89610.1"/>
    </source>
</evidence>
<dbReference type="Pfam" id="PF00043">
    <property type="entry name" value="GST_C"/>
    <property type="match status" value="1"/>
</dbReference>
<feature type="domain" description="GST N-terminal" evidence="8">
    <location>
        <begin position="4"/>
        <end position="83"/>
    </location>
</feature>
<dbReference type="SUPFAM" id="SSF47616">
    <property type="entry name" value="GST C-terminal domain-like"/>
    <property type="match status" value="1"/>
</dbReference>
<dbReference type="GO" id="GO:0005829">
    <property type="term" value="C:cytosol"/>
    <property type="evidence" value="ECO:0007669"/>
    <property type="project" value="UniProtKB-SubCell"/>
</dbReference>
<evidence type="ECO:0000259" key="9">
    <source>
        <dbReference type="PROSITE" id="PS50405"/>
    </source>
</evidence>
<dbReference type="CDD" id="cd03185">
    <property type="entry name" value="GST_C_Tau"/>
    <property type="match status" value="1"/>
</dbReference>
<dbReference type="PANTHER" id="PTHR11260:SF729">
    <property type="entry name" value="GLUTATHIONE TRANSFERASE"/>
    <property type="match status" value="1"/>
</dbReference>
<dbReference type="InterPro" id="IPR036249">
    <property type="entry name" value="Thioredoxin-like_sf"/>
</dbReference>
<evidence type="ECO:0000256" key="5">
    <source>
        <dbReference type="ARBA" id="ARBA00022679"/>
    </source>
</evidence>
<dbReference type="SUPFAM" id="SSF52833">
    <property type="entry name" value="Thioredoxin-like"/>
    <property type="match status" value="1"/>
</dbReference>
<dbReference type="EMBL" id="MTKT01004273">
    <property type="protein sequence ID" value="OWM72649.1"/>
    <property type="molecule type" value="Genomic_DNA"/>
</dbReference>
<evidence type="ECO:0000256" key="7">
    <source>
        <dbReference type="ARBA" id="ARBA00047960"/>
    </source>
</evidence>
<dbReference type="Proteomes" id="UP000197138">
    <property type="component" value="Unassembled WGS sequence"/>
</dbReference>
<comment type="subcellular location">
    <subcellularLocation>
        <location evidence="1">Cytoplasm</location>
        <location evidence="1">Cytosol</location>
    </subcellularLocation>
</comment>
<dbReference type="GO" id="GO:0004364">
    <property type="term" value="F:glutathione transferase activity"/>
    <property type="evidence" value="ECO:0007669"/>
    <property type="project" value="UniProtKB-EC"/>
</dbReference>
<dbReference type="GeneID" id="116196150"/>
<dbReference type="Gene3D" id="1.20.1050.10">
    <property type="match status" value="1"/>
</dbReference>
<dbReference type="CDD" id="cd03058">
    <property type="entry name" value="GST_N_Tau"/>
    <property type="match status" value="1"/>
</dbReference>
<reference evidence="10" key="2">
    <citation type="submission" date="2017-06" db="EMBL/GenBank/DDBJ databases">
        <title>The pomegranate genome and the genomics of punicalagin biosynthesis.</title>
        <authorList>
            <person name="Xu C."/>
        </authorList>
    </citation>
    <scope>NUCLEOTIDE SEQUENCE [LARGE SCALE GENOMIC DNA]</scope>
    <source>
        <tissue evidence="10">Fresh leaf</tissue>
    </source>
</reference>
<comment type="catalytic activity">
    <reaction evidence="7">
        <text>RX + glutathione = an S-substituted glutathione + a halide anion + H(+)</text>
        <dbReference type="Rhea" id="RHEA:16437"/>
        <dbReference type="ChEBI" id="CHEBI:15378"/>
        <dbReference type="ChEBI" id="CHEBI:16042"/>
        <dbReference type="ChEBI" id="CHEBI:17792"/>
        <dbReference type="ChEBI" id="CHEBI:57925"/>
        <dbReference type="ChEBI" id="CHEBI:90779"/>
        <dbReference type="EC" id="2.5.1.18"/>
    </reaction>
</comment>
<dbReference type="InterPro" id="IPR010987">
    <property type="entry name" value="Glutathione-S-Trfase_C-like"/>
</dbReference>
<dbReference type="Gene3D" id="3.40.30.10">
    <property type="entry name" value="Glutaredoxin"/>
    <property type="match status" value="1"/>
</dbReference>
<evidence type="ECO:0000256" key="6">
    <source>
        <dbReference type="ARBA" id="ARBA00025743"/>
    </source>
</evidence>
<evidence type="ECO:0000259" key="8">
    <source>
        <dbReference type="PROSITE" id="PS50404"/>
    </source>
</evidence>
<accession>A0A218WJL5</accession>
<dbReference type="InterPro" id="IPR004046">
    <property type="entry name" value="GST_C"/>
</dbReference>
<dbReference type="Pfam" id="PF02798">
    <property type="entry name" value="GST_N"/>
    <property type="match status" value="1"/>
</dbReference>
<evidence type="ECO:0000256" key="4">
    <source>
        <dbReference type="ARBA" id="ARBA00022575"/>
    </source>
</evidence>
<dbReference type="InterPro" id="IPR045073">
    <property type="entry name" value="Omega/Tau-like"/>
</dbReference>
<evidence type="ECO:0000256" key="2">
    <source>
        <dbReference type="ARBA" id="ARBA00012452"/>
    </source>
</evidence>
<comment type="similarity">
    <text evidence="6">Belongs to the GST superfamily. Tau family.</text>
</comment>
<keyword evidence="3" id="KW-0963">Cytoplasm</keyword>
<dbReference type="EMBL" id="PGOL01043874">
    <property type="protein sequence ID" value="PKH89610.1"/>
    <property type="molecule type" value="Genomic_DNA"/>
</dbReference>
<dbReference type="InterPro" id="IPR036282">
    <property type="entry name" value="Glutathione-S-Trfase_C_sf"/>
</dbReference>
<name>A0A218WJL5_PUNGR</name>
<comment type="caution">
    <text evidence="10">The sequence shown here is derived from an EMBL/GenBank/DDBJ whole genome shotgun (WGS) entry which is preliminary data.</text>
</comment>
<dbReference type="InterPro" id="IPR040079">
    <property type="entry name" value="Glutathione_S-Trfase"/>
</dbReference>
<evidence type="ECO:0000313" key="13">
    <source>
        <dbReference type="Proteomes" id="UP000233551"/>
    </source>
</evidence>
<evidence type="ECO:0000256" key="3">
    <source>
        <dbReference type="ARBA" id="ARBA00022490"/>
    </source>
</evidence>
<protein>
    <recommendedName>
        <fullName evidence="2">glutathione transferase</fullName>
        <ecNumber evidence="2">2.5.1.18</ecNumber>
    </recommendedName>
</protein>
<dbReference type="FunFam" id="1.20.1050.10:FF:000012">
    <property type="entry name" value="Tau class glutathione S-transferase"/>
    <property type="match status" value="1"/>
</dbReference>
<reference evidence="12" key="1">
    <citation type="journal article" date="2017" name="Plant J.">
        <title>The pomegranate (Punica granatum L.) genome and the genomics of punicalagin biosynthesis.</title>
        <authorList>
            <person name="Qin G."/>
            <person name="Xu C."/>
            <person name="Ming R."/>
            <person name="Tang H."/>
            <person name="Guyot R."/>
            <person name="Kramer E.M."/>
            <person name="Hu Y."/>
            <person name="Yi X."/>
            <person name="Qi Y."/>
            <person name="Xu X."/>
            <person name="Gao Z."/>
            <person name="Pan H."/>
            <person name="Jian J."/>
            <person name="Tian Y."/>
            <person name="Yue Z."/>
            <person name="Xu Y."/>
        </authorList>
    </citation>
    <scope>NUCLEOTIDE SEQUENCE [LARGE SCALE GENOMIC DNA]</scope>
    <source>
        <strain evidence="12">cv. Dabenzi</strain>
    </source>
</reference>
<dbReference type="SFLD" id="SFLDS00019">
    <property type="entry name" value="Glutathione_Transferase_(cytos"/>
    <property type="match status" value="1"/>
</dbReference>